<evidence type="ECO:0000256" key="4">
    <source>
        <dbReference type="PROSITE-ProRule" id="PRU01091"/>
    </source>
</evidence>
<accession>A0ABS3HGV4</accession>
<dbReference type="RefSeq" id="WP_207108451.1">
    <property type="nucleotide sequence ID" value="NZ_JAFLVR010000021.1"/>
</dbReference>
<dbReference type="InterPro" id="IPR036388">
    <property type="entry name" value="WH-like_DNA-bd_sf"/>
</dbReference>
<dbReference type="EMBL" id="JAFLVR010000021">
    <property type="protein sequence ID" value="MBO0452679.1"/>
    <property type="molecule type" value="Genomic_DNA"/>
</dbReference>
<evidence type="ECO:0000313" key="7">
    <source>
        <dbReference type="Proteomes" id="UP000664495"/>
    </source>
</evidence>
<dbReference type="SMART" id="SM00862">
    <property type="entry name" value="Trans_reg_C"/>
    <property type="match status" value="1"/>
</dbReference>
<comment type="caution">
    <text evidence="6">The sequence shown here is derived from an EMBL/GenBank/DDBJ whole genome shotgun (WGS) entry which is preliminary data.</text>
</comment>
<protein>
    <submittedName>
        <fullName evidence="6">Winged helix-turn-helix domain-containing protein</fullName>
    </submittedName>
</protein>
<dbReference type="Gene3D" id="1.10.10.10">
    <property type="entry name" value="Winged helix-like DNA-binding domain superfamily/Winged helix DNA-binding domain"/>
    <property type="match status" value="1"/>
</dbReference>
<dbReference type="SUPFAM" id="SSF46894">
    <property type="entry name" value="C-terminal effector domain of the bipartite response regulators"/>
    <property type="match status" value="1"/>
</dbReference>
<evidence type="ECO:0000256" key="3">
    <source>
        <dbReference type="ARBA" id="ARBA00023163"/>
    </source>
</evidence>
<dbReference type="Pfam" id="PF00486">
    <property type="entry name" value="Trans_reg_C"/>
    <property type="match status" value="1"/>
</dbReference>
<keyword evidence="3" id="KW-0804">Transcription</keyword>
<evidence type="ECO:0000313" key="6">
    <source>
        <dbReference type="EMBL" id="MBO0452679.1"/>
    </source>
</evidence>
<keyword evidence="1" id="KW-0805">Transcription regulation</keyword>
<feature type="DNA-binding region" description="OmpR/PhoB-type" evidence="4">
    <location>
        <begin position="127"/>
        <end position="233"/>
    </location>
</feature>
<name>A0ABS3HGV4_9ENTE</name>
<dbReference type="Proteomes" id="UP000664495">
    <property type="component" value="Unassembled WGS sequence"/>
</dbReference>
<evidence type="ECO:0000259" key="5">
    <source>
        <dbReference type="PROSITE" id="PS51755"/>
    </source>
</evidence>
<keyword evidence="7" id="KW-1185">Reference proteome</keyword>
<dbReference type="InterPro" id="IPR016032">
    <property type="entry name" value="Sig_transdc_resp-reg_C-effctor"/>
</dbReference>
<reference evidence="6 7" key="1">
    <citation type="submission" date="2021-03" db="EMBL/GenBank/DDBJ databases">
        <title>Enterococcal diversity collection.</title>
        <authorList>
            <person name="Gilmore M.S."/>
            <person name="Schwartzman J."/>
            <person name="Van Tyne D."/>
            <person name="Martin M."/>
            <person name="Earl A.M."/>
            <person name="Manson A.L."/>
            <person name="Straub T."/>
            <person name="Salamzade R."/>
            <person name="Saavedra J."/>
            <person name="Lebreton F."/>
            <person name="Prichula J."/>
            <person name="Schaufler K."/>
            <person name="Gaca A."/>
            <person name="Sgardioli B."/>
            <person name="Wagenaar J."/>
            <person name="Strong T."/>
        </authorList>
    </citation>
    <scope>NUCLEOTIDE SEQUENCE [LARGE SCALE GENOMIC DNA]</scope>
    <source>
        <strain evidence="6 7">MJM16</strain>
    </source>
</reference>
<organism evidence="6 7">
    <name type="scientific">Candidatus Enterococcus murrayae</name>
    <dbReference type="NCBI Taxonomy" id="2815321"/>
    <lineage>
        <taxon>Bacteria</taxon>
        <taxon>Bacillati</taxon>
        <taxon>Bacillota</taxon>
        <taxon>Bacilli</taxon>
        <taxon>Lactobacillales</taxon>
        <taxon>Enterococcaceae</taxon>
        <taxon>Enterococcus</taxon>
    </lineage>
</organism>
<evidence type="ECO:0000256" key="1">
    <source>
        <dbReference type="ARBA" id="ARBA00023015"/>
    </source>
</evidence>
<dbReference type="InterPro" id="IPR001867">
    <property type="entry name" value="OmpR/PhoB-type_DNA-bd"/>
</dbReference>
<sequence length="245" mass="28160">MRPILILTKNLVIEQELQQRLQHLNYEVFCSVELFDRLRISEYDQKEQKEWLDQFLANYQVVIISETISDNEIQAILPNLRSEERILLRKLGAHPSAKEEEQIRALGLNDWITADQSIDVLREQLSEKLVTLPREEPNIVVLYSGQAKSGDIDNLKNNLSNRELTVLDCLIQAQGEVVSREALCTHLWNEAPNNSHLSQASVLIKRIKMKLEIAGYDPELLKTIWGRGYLLAKSNLSNSFSVQAR</sequence>
<dbReference type="PROSITE" id="PS51755">
    <property type="entry name" value="OMPR_PHOB"/>
    <property type="match status" value="1"/>
</dbReference>
<keyword evidence="2 4" id="KW-0238">DNA-binding</keyword>
<gene>
    <name evidence="6" type="ORF">JZO85_10380</name>
</gene>
<proteinExistence type="predicted"/>
<dbReference type="CDD" id="cd00383">
    <property type="entry name" value="trans_reg_C"/>
    <property type="match status" value="1"/>
</dbReference>
<evidence type="ECO:0000256" key="2">
    <source>
        <dbReference type="ARBA" id="ARBA00023125"/>
    </source>
</evidence>
<feature type="domain" description="OmpR/PhoB-type" evidence="5">
    <location>
        <begin position="127"/>
        <end position="233"/>
    </location>
</feature>